<proteinExistence type="predicted"/>
<protein>
    <recommendedName>
        <fullName evidence="3">histidine kinase</fullName>
        <ecNumber evidence="3">2.7.13.3</ecNumber>
    </recommendedName>
</protein>
<comment type="subcellular location">
    <subcellularLocation>
        <location evidence="2">Cell membrane</location>
        <topology evidence="2">Multi-pass membrane protein</topology>
    </subcellularLocation>
</comment>
<accession>A0ABW4BNC5</accession>
<keyword evidence="7 14" id="KW-0812">Transmembrane</keyword>
<evidence type="ECO:0000256" key="12">
    <source>
        <dbReference type="ARBA" id="ARBA00023012"/>
    </source>
</evidence>
<keyword evidence="10" id="KW-0067">ATP-binding</keyword>
<dbReference type="Gene3D" id="1.10.287.130">
    <property type="match status" value="1"/>
</dbReference>
<dbReference type="PANTHER" id="PTHR45528">
    <property type="entry name" value="SENSOR HISTIDINE KINASE CPXA"/>
    <property type="match status" value="1"/>
</dbReference>
<evidence type="ECO:0000256" key="8">
    <source>
        <dbReference type="ARBA" id="ARBA00022741"/>
    </source>
</evidence>
<evidence type="ECO:0000256" key="3">
    <source>
        <dbReference type="ARBA" id="ARBA00012438"/>
    </source>
</evidence>
<feature type="transmembrane region" description="Helical" evidence="14">
    <location>
        <begin position="71"/>
        <end position="89"/>
    </location>
</feature>
<comment type="caution">
    <text evidence="17">The sequence shown here is derived from an EMBL/GenBank/DDBJ whole genome shotgun (WGS) entry which is preliminary data.</text>
</comment>
<evidence type="ECO:0000256" key="13">
    <source>
        <dbReference type="ARBA" id="ARBA00023136"/>
    </source>
</evidence>
<feature type="domain" description="Histidine kinase" evidence="15">
    <location>
        <begin position="159"/>
        <end position="376"/>
    </location>
</feature>
<dbReference type="SMART" id="SM00388">
    <property type="entry name" value="HisKA"/>
    <property type="match status" value="1"/>
</dbReference>
<dbReference type="InterPro" id="IPR036097">
    <property type="entry name" value="HisK_dim/P_sf"/>
</dbReference>
<keyword evidence="4" id="KW-1003">Cell membrane</keyword>
<evidence type="ECO:0000256" key="7">
    <source>
        <dbReference type="ARBA" id="ARBA00022692"/>
    </source>
</evidence>
<dbReference type="SMART" id="SM00387">
    <property type="entry name" value="HATPase_c"/>
    <property type="match status" value="1"/>
</dbReference>
<keyword evidence="6" id="KW-0808">Transferase</keyword>
<evidence type="ECO:0000259" key="15">
    <source>
        <dbReference type="PROSITE" id="PS50109"/>
    </source>
</evidence>
<dbReference type="Pfam" id="PF02518">
    <property type="entry name" value="HATPase_c"/>
    <property type="match status" value="1"/>
</dbReference>
<dbReference type="InterPro" id="IPR005467">
    <property type="entry name" value="His_kinase_dom"/>
</dbReference>
<dbReference type="InterPro" id="IPR003660">
    <property type="entry name" value="HAMP_dom"/>
</dbReference>
<dbReference type="EMBL" id="JBHTOH010000030">
    <property type="protein sequence ID" value="MFD1410947.1"/>
    <property type="molecule type" value="Genomic_DNA"/>
</dbReference>
<dbReference type="Pfam" id="PF00512">
    <property type="entry name" value="HisKA"/>
    <property type="match status" value="1"/>
</dbReference>
<organism evidence="17 18">
    <name type="scientific">Lapidilactobacillus gannanensis</name>
    <dbReference type="NCBI Taxonomy" id="2486002"/>
    <lineage>
        <taxon>Bacteria</taxon>
        <taxon>Bacillati</taxon>
        <taxon>Bacillota</taxon>
        <taxon>Bacilli</taxon>
        <taxon>Lactobacillales</taxon>
        <taxon>Lactobacillaceae</taxon>
        <taxon>Lapidilactobacillus</taxon>
    </lineage>
</organism>
<dbReference type="PRINTS" id="PR00344">
    <property type="entry name" value="BCTRLSENSOR"/>
</dbReference>
<dbReference type="SUPFAM" id="SSF55874">
    <property type="entry name" value="ATPase domain of HSP90 chaperone/DNA topoisomerase II/histidine kinase"/>
    <property type="match status" value="1"/>
</dbReference>
<dbReference type="CDD" id="cd00075">
    <property type="entry name" value="HATPase"/>
    <property type="match status" value="1"/>
</dbReference>
<dbReference type="SUPFAM" id="SSF47384">
    <property type="entry name" value="Homodimeric domain of signal transducing histidine kinase"/>
    <property type="match status" value="1"/>
</dbReference>
<evidence type="ECO:0000256" key="10">
    <source>
        <dbReference type="ARBA" id="ARBA00022840"/>
    </source>
</evidence>
<evidence type="ECO:0000256" key="11">
    <source>
        <dbReference type="ARBA" id="ARBA00022989"/>
    </source>
</evidence>
<keyword evidence="13 14" id="KW-0472">Membrane</keyword>
<dbReference type="GO" id="GO:0016301">
    <property type="term" value="F:kinase activity"/>
    <property type="evidence" value="ECO:0007669"/>
    <property type="project" value="UniProtKB-KW"/>
</dbReference>
<gene>
    <name evidence="17" type="ORF">ACFQ4R_04890</name>
</gene>
<dbReference type="CDD" id="cd00082">
    <property type="entry name" value="HisKA"/>
    <property type="match status" value="1"/>
</dbReference>
<dbReference type="InterPro" id="IPR036890">
    <property type="entry name" value="HATPase_C_sf"/>
</dbReference>
<dbReference type="InterPro" id="IPR050398">
    <property type="entry name" value="HssS/ArlS-like"/>
</dbReference>
<keyword evidence="12" id="KW-0902">Two-component regulatory system</keyword>
<dbReference type="InterPro" id="IPR003594">
    <property type="entry name" value="HATPase_dom"/>
</dbReference>
<evidence type="ECO:0000313" key="17">
    <source>
        <dbReference type="EMBL" id="MFD1410947.1"/>
    </source>
</evidence>
<keyword evidence="5" id="KW-0597">Phosphoprotein</keyword>
<evidence type="ECO:0000256" key="5">
    <source>
        <dbReference type="ARBA" id="ARBA00022553"/>
    </source>
</evidence>
<name>A0ABW4BNC5_9LACO</name>
<evidence type="ECO:0000256" key="4">
    <source>
        <dbReference type="ARBA" id="ARBA00022475"/>
    </source>
</evidence>
<evidence type="ECO:0000259" key="16">
    <source>
        <dbReference type="PROSITE" id="PS50885"/>
    </source>
</evidence>
<dbReference type="EC" id="2.7.13.3" evidence="3"/>
<keyword evidence="8" id="KW-0547">Nucleotide-binding</keyword>
<evidence type="ECO:0000256" key="6">
    <source>
        <dbReference type="ARBA" id="ARBA00022679"/>
    </source>
</evidence>
<evidence type="ECO:0000256" key="1">
    <source>
        <dbReference type="ARBA" id="ARBA00000085"/>
    </source>
</evidence>
<dbReference type="PANTHER" id="PTHR45528:SF1">
    <property type="entry name" value="SENSOR HISTIDINE KINASE CPXA"/>
    <property type="match status" value="1"/>
</dbReference>
<dbReference type="PROSITE" id="PS50109">
    <property type="entry name" value="HIS_KIN"/>
    <property type="match status" value="1"/>
</dbReference>
<keyword evidence="11 14" id="KW-1133">Transmembrane helix</keyword>
<comment type="catalytic activity">
    <reaction evidence="1">
        <text>ATP + protein L-histidine = ADP + protein N-phospho-L-histidine.</text>
        <dbReference type="EC" id="2.7.13.3"/>
    </reaction>
</comment>
<dbReference type="InterPro" id="IPR003661">
    <property type="entry name" value="HisK_dim/P_dom"/>
</dbReference>
<keyword evidence="9 17" id="KW-0418">Kinase</keyword>
<sequence>MEPHPVVLKTSEKWELFFEGVVTVGLLLLMDFAVVVIINQAISSNQELNDGIYQIKSAITIGPWHFWSWEWIFLALLGIMNVIVVYWRLHRRYRQMQMRHIVAELHYITDGHLDHRINLQVNSSLSNVIDSINALVDSTVSSMAEERKIEVSKDELITNVSHDIRTPLTSIIGYLGLIENGQYKDQADLLHYNHIAYEKTKQMKALVEDLFEFTKVQQSHAQLQLHQFDLVSMLEQLSADFELEAQKRQMFIEVAVTKRPIIMTADSSKLVRVFSNLITNAFKYGKNATRITLDAHVEKSEVVVTVSNDGSPIPEEDLQNIFERFYRVEGSRSVTTGGSGLGLAIAQSIVKLHGGEIYATSTSEETTFTIILPVDVTEKRPELKATDQESINGGNK</sequence>
<feature type="transmembrane region" description="Helical" evidence="14">
    <location>
        <begin position="16"/>
        <end position="38"/>
    </location>
</feature>
<dbReference type="InterPro" id="IPR004358">
    <property type="entry name" value="Sig_transdc_His_kin-like_C"/>
</dbReference>
<evidence type="ECO:0000256" key="14">
    <source>
        <dbReference type="SAM" id="Phobius"/>
    </source>
</evidence>
<evidence type="ECO:0000256" key="2">
    <source>
        <dbReference type="ARBA" id="ARBA00004651"/>
    </source>
</evidence>
<dbReference type="Proteomes" id="UP001597191">
    <property type="component" value="Unassembled WGS sequence"/>
</dbReference>
<reference evidence="18" key="1">
    <citation type="journal article" date="2019" name="Int. J. Syst. Evol. Microbiol.">
        <title>The Global Catalogue of Microorganisms (GCM) 10K type strain sequencing project: providing services to taxonomists for standard genome sequencing and annotation.</title>
        <authorList>
            <consortium name="The Broad Institute Genomics Platform"/>
            <consortium name="The Broad Institute Genome Sequencing Center for Infectious Disease"/>
            <person name="Wu L."/>
            <person name="Ma J."/>
        </authorList>
    </citation>
    <scope>NUCLEOTIDE SEQUENCE [LARGE SCALE GENOMIC DNA]</scope>
    <source>
        <strain evidence="18">CCM 8937</strain>
    </source>
</reference>
<evidence type="ECO:0000313" key="18">
    <source>
        <dbReference type="Proteomes" id="UP001597191"/>
    </source>
</evidence>
<feature type="domain" description="HAMP" evidence="16">
    <location>
        <begin position="92"/>
        <end position="144"/>
    </location>
</feature>
<keyword evidence="18" id="KW-1185">Reference proteome</keyword>
<dbReference type="RefSeq" id="WP_125649333.1">
    <property type="nucleotide sequence ID" value="NZ_JBHTOH010000030.1"/>
</dbReference>
<dbReference type="PROSITE" id="PS50885">
    <property type="entry name" value="HAMP"/>
    <property type="match status" value="1"/>
</dbReference>
<dbReference type="Gene3D" id="3.30.565.10">
    <property type="entry name" value="Histidine kinase-like ATPase, C-terminal domain"/>
    <property type="match status" value="1"/>
</dbReference>
<evidence type="ECO:0000256" key="9">
    <source>
        <dbReference type="ARBA" id="ARBA00022777"/>
    </source>
</evidence>